<accession>A0ABN0QKG7</accession>
<proteinExistence type="predicted"/>
<dbReference type="SUPFAM" id="SSF53474">
    <property type="entry name" value="alpha/beta-Hydrolases"/>
    <property type="match status" value="1"/>
</dbReference>
<evidence type="ECO:0000313" key="1">
    <source>
        <dbReference type="EMBL" id="ESU28617.1"/>
    </source>
</evidence>
<dbReference type="InterPro" id="IPR029058">
    <property type="entry name" value="AB_hydrolase_fold"/>
</dbReference>
<gene>
    <name evidence="1" type="ORF">FSS13T_00780</name>
</gene>
<evidence type="ECO:0008006" key="3">
    <source>
        <dbReference type="Google" id="ProtNLM"/>
    </source>
</evidence>
<comment type="caution">
    <text evidence="1">The sequence shown here is derived from an EMBL/GenBank/DDBJ whole genome shotgun (WGS) entry which is preliminary data.</text>
</comment>
<name>A0ABN0QKG7_9FLAO</name>
<dbReference type="EMBL" id="AVFO01000001">
    <property type="protein sequence ID" value="ESU28617.1"/>
    <property type="molecule type" value="Genomic_DNA"/>
</dbReference>
<protein>
    <recommendedName>
        <fullName evidence="3">Alpha/beta hydrolase</fullName>
    </recommendedName>
</protein>
<dbReference type="Proteomes" id="UP000018234">
    <property type="component" value="Unassembled WGS sequence"/>
</dbReference>
<keyword evidence="2" id="KW-1185">Reference proteome</keyword>
<dbReference type="Gene3D" id="3.40.50.1820">
    <property type="entry name" value="alpha/beta hydrolase"/>
    <property type="match status" value="1"/>
</dbReference>
<evidence type="ECO:0000313" key="2">
    <source>
        <dbReference type="Proteomes" id="UP000018234"/>
    </source>
</evidence>
<organism evidence="1 2">
    <name type="scientific">Flavobacterium saliperosum S13</name>
    <dbReference type="NCBI Taxonomy" id="1341155"/>
    <lineage>
        <taxon>Bacteria</taxon>
        <taxon>Pseudomonadati</taxon>
        <taxon>Bacteroidota</taxon>
        <taxon>Flavobacteriia</taxon>
        <taxon>Flavobacteriales</taxon>
        <taxon>Flavobacteriaceae</taxon>
        <taxon>Flavobacterium</taxon>
    </lineage>
</organism>
<reference evidence="1 2" key="1">
    <citation type="submission" date="2013-08" db="EMBL/GenBank/DDBJ databases">
        <title>Flavobacterium saliperosum type strain genome sequencing.</title>
        <authorList>
            <person name="Lee K."/>
            <person name="Yi H."/>
            <person name="Park S."/>
            <person name="Chun J."/>
        </authorList>
    </citation>
    <scope>NUCLEOTIDE SEQUENCE [LARGE SCALE GENOMIC DNA]</scope>
    <source>
        <strain evidence="1 2">S13</strain>
    </source>
</reference>
<sequence length="210" mass="24362">MPGLAASSKIFEKIQLPEAQFEVHLLEWFLPKPNETLEGYAERMAEEIKHDNAVLIGVSFGGILVQEIAKMKPVRKTIIISSVKCKDEFPLRMKLARNTKVYKLIPTSMFSNVEFLLKYGMGEKVKERLELYKMYLSVNDKKYLDWAIEHVLIWDRKEVDEKVVHIHGDNDDVFPIKNIKNCIVVKGGTHAMILFKSKWMNENLPRIITE</sequence>